<dbReference type="RefSeq" id="WP_145030439.1">
    <property type="nucleotide sequence ID" value="NZ_CP036271.1"/>
</dbReference>
<keyword evidence="2" id="KW-1185">Reference proteome</keyword>
<organism evidence="1 2">
    <name type="scientific">Caulifigura coniformis</name>
    <dbReference type="NCBI Taxonomy" id="2527983"/>
    <lineage>
        <taxon>Bacteria</taxon>
        <taxon>Pseudomonadati</taxon>
        <taxon>Planctomycetota</taxon>
        <taxon>Planctomycetia</taxon>
        <taxon>Planctomycetales</taxon>
        <taxon>Planctomycetaceae</taxon>
        <taxon>Caulifigura</taxon>
    </lineage>
</organism>
<sequence>MITPEQLPAAARPELPREVIDLGKAIAALPPEVAKDVEAAYVQVVDCVHRRRRLLALVQEALAELRLDIKYLMFDLDATRKERDVLRAQLDEYERPEAGF</sequence>
<evidence type="ECO:0000313" key="1">
    <source>
        <dbReference type="EMBL" id="QDT54596.1"/>
    </source>
</evidence>
<dbReference type="InParanoid" id="A0A517SEP1"/>
<proteinExistence type="predicted"/>
<dbReference type="OrthoDB" id="286017at2"/>
<evidence type="ECO:0000313" key="2">
    <source>
        <dbReference type="Proteomes" id="UP000315700"/>
    </source>
</evidence>
<gene>
    <name evidence="1" type="ORF">Pan44_26290</name>
</gene>
<reference evidence="1 2" key="1">
    <citation type="submission" date="2019-02" db="EMBL/GenBank/DDBJ databases">
        <title>Deep-cultivation of Planctomycetes and their phenomic and genomic characterization uncovers novel biology.</title>
        <authorList>
            <person name="Wiegand S."/>
            <person name="Jogler M."/>
            <person name="Boedeker C."/>
            <person name="Pinto D."/>
            <person name="Vollmers J."/>
            <person name="Rivas-Marin E."/>
            <person name="Kohn T."/>
            <person name="Peeters S.H."/>
            <person name="Heuer A."/>
            <person name="Rast P."/>
            <person name="Oberbeckmann S."/>
            <person name="Bunk B."/>
            <person name="Jeske O."/>
            <person name="Meyerdierks A."/>
            <person name="Storesund J.E."/>
            <person name="Kallscheuer N."/>
            <person name="Luecker S."/>
            <person name="Lage O.M."/>
            <person name="Pohl T."/>
            <person name="Merkel B.J."/>
            <person name="Hornburger P."/>
            <person name="Mueller R.-W."/>
            <person name="Bruemmer F."/>
            <person name="Labrenz M."/>
            <person name="Spormann A.M."/>
            <person name="Op den Camp H."/>
            <person name="Overmann J."/>
            <person name="Amann R."/>
            <person name="Jetten M.S.M."/>
            <person name="Mascher T."/>
            <person name="Medema M.H."/>
            <person name="Devos D.P."/>
            <person name="Kaster A.-K."/>
            <person name="Ovreas L."/>
            <person name="Rohde M."/>
            <person name="Galperin M.Y."/>
            <person name="Jogler C."/>
        </authorList>
    </citation>
    <scope>NUCLEOTIDE SEQUENCE [LARGE SCALE GENOMIC DNA]</scope>
    <source>
        <strain evidence="1 2">Pan44</strain>
    </source>
</reference>
<protein>
    <submittedName>
        <fullName evidence="1">Uncharacterized protein</fullName>
    </submittedName>
</protein>
<dbReference type="EMBL" id="CP036271">
    <property type="protein sequence ID" value="QDT54596.1"/>
    <property type="molecule type" value="Genomic_DNA"/>
</dbReference>
<dbReference type="KEGG" id="ccos:Pan44_26290"/>
<accession>A0A517SEP1</accession>
<name>A0A517SEP1_9PLAN</name>
<dbReference type="Proteomes" id="UP000315700">
    <property type="component" value="Chromosome"/>
</dbReference>
<dbReference type="AlphaFoldDB" id="A0A517SEP1"/>